<dbReference type="InParanoid" id="A0A165I2Z3"/>
<sequence>MALQMAEDVMLVDDNDIAAETRRGGRRRPLTEKRKTQNRKAQRTYREKQKARIDELERMVAQHMERQATGQLQHPEQQQSSPEEEIHHIPTPGTTSSSGSSGPAGELDEGLQHQETIKQPLGSVDLGVPTQPDYGLNNSLDFSSSLFPLYPLDGPLLGNVDFSLYDNAGVSMPTQTSDGPATDSSIPSIPSVPSFDAPESSQLPVTQSSPVQPSPIPSLSDQTDWTRLLQRSSVGRKTPYPFQDTTALGKEVPLPFANLDSQSSSPTSSLEQTGFQVASRPGGDLSRPKSPASSTTRDRRLLEGRNEDDSNDPALDILRRLFQIENNEKNNNIMRVIRENRLNLGQILLTGLEAVQNRHVPNSSSARALQGIGDPFADTINISQCDVKEAIVRNSEFIGMSIPQLYRWGRGSIFYRPDVDPTDNIEPILEQMGQHYPPDLRPVRAQVLYNHHPFFDLVPFPNLRERVISLAAVSPPIFDMGEFKMDMVSGGLKCWRGARNGSGQPWDQRYWEAAPWFLQKWWMVVGDRDGDLWTQTRWWRTFRGEKGDILPTPSVTPP</sequence>
<dbReference type="SUPFAM" id="SSF57959">
    <property type="entry name" value="Leucine zipper domain"/>
    <property type="match status" value="1"/>
</dbReference>
<dbReference type="InterPro" id="IPR004827">
    <property type="entry name" value="bZIP"/>
</dbReference>
<dbReference type="Pfam" id="PF11905">
    <property type="entry name" value="DUF3425"/>
    <property type="match status" value="1"/>
</dbReference>
<dbReference type="AlphaFoldDB" id="A0A165I2Z3"/>
<feature type="compositionally biased region" description="Low complexity" evidence="1">
    <location>
        <begin position="90"/>
        <end position="103"/>
    </location>
</feature>
<dbReference type="OrthoDB" id="5973539at2759"/>
<dbReference type="RefSeq" id="XP_018189855.1">
    <property type="nucleotide sequence ID" value="XM_018335884.1"/>
</dbReference>
<dbReference type="InterPro" id="IPR046347">
    <property type="entry name" value="bZIP_sf"/>
</dbReference>
<evidence type="ECO:0000313" key="3">
    <source>
        <dbReference type="EMBL" id="KZF24300.1"/>
    </source>
</evidence>
<feature type="compositionally biased region" description="Basic and acidic residues" evidence="1">
    <location>
        <begin position="44"/>
        <end position="66"/>
    </location>
</feature>
<dbReference type="PANTHER" id="PTHR38116:SF8">
    <property type="entry name" value="BZIP DOMAIN-CONTAINING PROTEIN"/>
    <property type="match status" value="1"/>
</dbReference>
<dbReference type="OMA" id="THKANDP"/>
<dbReference type="GeneID" id="28901021"/>
<evidence type="ECO:0000259" key="2">
    <source>
        <dbReference type="PROSITE" id="PS00036"/>
    </source>
</evidence>
<feature type="compositionally biased region" description="Basic and acidic residues" evidence="1">
    <location>
        <begin position="19"/>
        <end position="35"/>
    </location>
</feature>
<feature type="compositionally biased region" description="Low complexity" evidence="1">
    <location>
        <begin position="184"/>
        <end position="211"/>
    </location>
</feature>
<evidence type="ECO:0000256" key="1">
    <source>
        <dbReference type="SAM" id="MobiDB-lite"/>
    </source>
</evidence>
<dbReference type="GO" id="GO:0003700">
    <property type="term" value="F:DNA-binding transcription factor activity"/>
    <property type="evidence" value="ECO:0007669"/>
    <property type="project" value="InterPro"/>
</dbReference>
<feature type="region of interest" description="Disordered" evidence="1">
    <location>
        <begin position="1"/>
        <end position="110"/>
    </location>
</feature>
<proteinExistence type="predicted"/>
<dbReference type="PROSITE" id="PS00036">
    <property type="entry name" value="BZIP_BASIC"/>
    <property type="match status" value="1"/>
</dbReference>
<dbReference type="CDD" id="cd14688">
    <property type="entry name" value="bZIP_YAP"/>
    <property type="match status" value="1"/>
</dbReference>
<feature type="compositionally biased region" description="Polar residues" evidence="1">
    <location>
        <begin position="173"/>
        <end position="183"/>
    </location>
</feature>
<feature type="region of interest" description="Disordered" evidence="1">
    <location>
        <begin position="173"/>
        <end position="224"/>
    </location>
</feature>
<dbReference type="Gene3D" id="1.20.5.170">
    <property type="match status" value="1"/>
</dbReference>
<dbReference type="EMBL" id="KV407456">
    <property type="protein sequence ID" value="KZF24300.1"/>
    <property type="molecule type" value="Genomic_DNA"/>
</dbReference>
<feature type="compositionally biased region" description="Basic and acidic residues" evidence="1">
    <location>
        <begin position="296"/>
        <end position="308"/>
    </location>
</feature>
<keyword evidence="4" id="KW-1185">Reference proteome</keyword>
<reference evidence="3 4" key="1">
    <citation type="journal article" date="2016" name="Fungal Biol.">
        <title>The genome of Xylona heveae provides a window into fungal endophytism.</title>
        <authorList>
            <person name="Gazis R."/>
            <person name="Kuo A."/>
            <person name="Riley R."/>
            <person name="LaButti K."/>
            <person name="Lipzen A."/>
            <person name="Lin J."/>
            <person name="Amirebrahimi M."/>
            <person name="Hesse C.N."/>
            <person name="Spatafora J.W."/>
            <person name="Henrissat B."/>
            <person name="Hainaut M."/>
            <person name="Grigoriev I.V."/>
            <person name="Hibbett D.S."/>
        </authorList>
    </citation>
    <scope>NUCLEOTIDE SEQUENCE [LARGE SCALE GENOMIC DNA]</scope>
    <source>
        <strain evidence="3 4">TC161</strain>
    </source>
</reference>
<dbReference type="PANTHER" id="PTHR38116">
    <property type="entry name" value="CHROMOSOME 7, WHOLE GENOME SHOTGUN SEQUENCE"/>
    <property type="match status" value="1"/>
</dbReference>
<accession>A0A165I2Z3</accession>
<organism evidence="3 4">
    <name type="scientific">Xylona heveae (strain CBS 132557 / TC161)</name>
    <dbReference type="NCBI Taxonomy" id="1328760"/>
    <lineage>
        <taxon>Eukaryota</taxon>
        <taxon>Fungi</taxon>
        <taxon>Dikarya</taxon>
        <taxon>Ascomycota</taxon>
        <taxon>Pezizomycotina</taxon>
        <taxon>Xylonomycetes</taxon>
        <taxon>Xylonales</taxon>
        <taxon>Xylonaceae</taxon>
        <taxon>Xylona</taxon>
    </lineage>
</organism>
<name>A0A165I2Z3_XYLHT</name>
<gene>
    <name evidence="3" type="ORF">L228DRAFT_281388</name>
</gene>
<dbReference type="InterPro" id="IPR021833">
    <property type="entry name" value="DUF3425"/>
</dbReference>
<protein>
    <recommendedName>
        <fullName evidence="2">BZIP domain-containing protein</fullName>
    </recommendedName>
</protein>
<evidence type="ECO:0000313" key="4">
    <source>
        <dbReference type="Proteomes" id="UP000076632"/>
    </source>
</evidence>
<feature type="region of interest" description="Disordered" evidence="1">
    <location>
        <begin position="256"/>
        <end position="312"/>
    </location>
</feature>
<dbReference type="STRING" id="1328760.A0A165I2Z3"/>
<dbReference type="Proteomes" id="UP000076632">
    <property type="component" value="Unassembled WGS sequence"/>
</dbReference>
<feature type="domain" description="BZIP" evidence="2">
    <location>
        <begin position="33"/>
        <end position="48"/>
    </location>
</feature>